<evidence type="ECO:0000259" key="2">
    <source>
        <dbReference type="Pfam" id="PF15445"/>
    </source>
</evidence>
<reference evidence="3" key="1">
    <citation type="submission" date="2016-09" db="EMBL/GenBank/DDBJ databases">
        <authorList>
            <consortium name="Pathogen Informatics"/>
            <person name="Sun Q."/>
            <person name="Inoue M."/>
        </authorList>
    </citation>
    <scope>NUCLEOTIDE SEQUENCE</scope>
</reference>
<name>A0ABY0KWK7_9APIC</name>
<accession>A0ABY0KWK7</accession>
<gene>
    <name evidence="3" type="ORF">PGABG01_0030100</name>
</gene>
<dbReference type="Proteomes" id="UP000831156">
    <property type="component" value="Unassembled WGS sequence"/>
</dbReference>
<evidence type="ECO:0000313" key="4">
    <source>
        <dbReference type="Proteomes" id="UP000831156"/>
    </source>
</evidence>
<sequence>MPTQTSTNRYVPYRSAQYKGKTYIYMEGNEPDYYLRYISSSDLTSSSESEYEEVDINDIYKPFGPKYKTLIEVVLKPSKSTHDAKNIHIDNNMEDSSDKSSGIYSDIPSDIPTNKLTDEEWNQLKQDLISQYLQNIPKDLPNENTIDDNIYKNIQPDIVDSGNPLEKPFITSIQDRFLDNHEKINYDIDWNIPKSISTNTSTYNSLYSGIDLINDSLNSGNDIYDELLKRKKNELFGTKHPKNTSSKSVVKETYSDPILNQLDLFDKWLDRHRSNQWKNKPDMSNDEWNRKHYDNIPVENDNNTTHKMLNTNLYVKISSDMTPRSNMDISGTNPIYSDTNRYTYFDDISMDEVSPFNNRDKLLNTNLYVEISSDMTPRTNMDISGTNRIYSDTNRYTYFDDISIDEVSPFNNRDKLLNTNLYVEISSDMTPRTNMDISGTNRIYSDTDRYTYMDDISIDEVSLFNNKDKLLNTNLYVKISSDMTPRSNMDISGTNTIYSDTDRYTYFDDISIDEVSPFNNRDKLLNTNLYVEISSDMTPRTNMDISGTNTIYSDTNRYTYLDDMDSIENNSDENL</sequence>
<evidence type="ECO:0000313" key="3">
    <source>
        <dbReference type="EMBL" id="SCQ12899.1"/>
    </source>
</evidence>
<evidence type="ECO:0000256" key="1">
    <source>
        <dbReference type="SAM" id="MobiDB-lite"/>
    </source>
</evidence>
<organism evidence="3 4">
    <name type="scientific">Plasmodium gaboni</name>
    <dbReference type="NCBI Taxonomy" id="647221"/>
    <lineage>
        <taxon>Eukaryota</taxon>
        <taxon>Sar</taxon>
        <taxon>Alveolata</taxon>
        <taxon>Apicomplexa</taxon>
        <taxon>Aconoidasida</taxon>
        <taxon>Haemosporida</taxon>
        <taxon>Plasmodiidae</taxon>
        <taxon>Plasmodium</taxon>
        <taxon>Plasmodium (Laverania)</taxon>
    </lineage>
</organism>
<proteinExistence type="predicted"/>
<feature type="region of interest" description="Disordered" evidence="1">
    <location>
        <begin position="88"/>
        <end position="111"/>
    </location>
</feature>
<protein>
    <submittedName>
        <fullName evidence="3">Erythrocyte membrane protein 1, PfEMP1, putative</fullName>
    </submittedName>
</protein>
<dbReference type="InterPro" id="IPR044932">
    <property type="entry name" value="PfEMP1_ATS_sf"/>
</dbReference>
<comment type="caution">
    <text evidence="3">The sequence shown here is derived from an EMBL/GenBank/DDBJ whole genome shotgun (WGS) entry which is preliminary data.</text>
</comment>
<dbReference type="EMBL" id="FMKD01000081">
    <property type="protein sequence ID" value="SCQ12899.1"/>
    <property type="molecule type" value="Genomic_DNA"/>
</dbReference>
<dbReference type="InterPro" id="IPR029211">
    <property type="entry name" value="PfEMP1_ATS"/>
</dbReference>
<dbReference type="Gene3D" id="1.10.1900.40">
    <property type="entry name" value="Acidic terminal segments, variant surface antigen of PfEMP1"/>
    <property type="match status" value="2"/>
</dbReference>
<keyword evidence="4" id="KW-1185">Reference proteome</keyword>
<feature type="domain" description="Plasmodium falciparum erythrocyte membrane protein 1 acidic terminal segment" evidence="2">
    <location>
        <begin position="1"/>
        <end position="374"/>
    </location>
</feature>
<dbReference type="Pfam" id="PF15445">
    <property type="entry name" value="ATS"/>
    <property type="match status" value="1"/>
</dbReference>